<accession>A0A5J4VIZ9</accession>
<feature type="transmembrane region" description="Helical" evidence="1">
    <location>
        <begin position="60"/>
        <end position="81"/>
    </location>
</feature>
<protein>
    <recommendedName>
        <fullName evidence="4">Transmembrane protein</fullName>
    </recommendedName>
</protein>
<organism evidence="2 3">
    <name type="scientific">Streblomastix strix</name>
    <dbReference type="NCBI Taxonomy" id="222440"/>
    <lineage>
        <taxon>Eukaryota</taxon>
        <taxon>Metamonada</taxon>
        <taxon>Preaxostyla</taxon>
        <taxon>Oxymonadida</taxon>
        <taxon>Streblomastigidae</taxon>
        <taxon>Streblomastix</taxon>
    </lineage>
</organism>
<evidence type="ECO:0000256" key="1">
    <source>
        <dbReference type="SAM" id="Phobius"/>
    </source>
</evidence>
<keyword evidence="1" id="KW-1133">Transmembrane helix</keyword>
<proteinExistence type="predicted"/>
<evidence type="ECO:0008006" key="4">
    <source>
        <dbReference type="Google" id="ProtNLM"/>
    </source>
</evidence>
<dbReference type="Proteomes" id="UP000324800">
    <property type="component" value="Unassembled WGS sequence"/>
</dbReference>
<name>A0A5J4VIZ9_9EUKA</name>
<evidence type="ECO:0000313" key="2">
    <source>
        <dbReference type="EMBL" id="KAA6382578.1"/>
    </source>
</evidence>
<gene>
    <name evidence="2" type="ORF">EZS28_021896</name>
</gene>
<dbReference type="EMBL" id="SNRW01006706">
    <property type="protein sequence ID" value="KAA6382578.1"/>
    <property type="molecule type" value="Genomic_DNA"/>
</dbReference>
<keyword evidence="1" id="KW-0472">Membrane</keyword>
<dbReference type="AlphaFoldDB" id="A0A5J4VIZ9"/>
<keyword evidence="1" id="KW-0812">Transmembrane</keyword>
<reference evidence="2 3" key="1">
    <citation type="submission" date="2019-03" db="EMBL/GenBank/DDBJ databases">
        <title>Single cell metagenomics reveals metabolic interactions within the superorganism composed of flagellate Streblomastix strix and complex community of Bacteroidetes bacteria on its surface.</title>
        <authorList>
            <person name="Treitli S.C."/>
            <person name="Kolisko M."/>
            <person name="Husnik F."/>
            <person name="Keeling P."/>
            <person name="Hampl V."/>
        </authorList>
    </citation>
    <scope>NUCLEOTIDE SEQUENCE [LARGE SCALE GENOMIC DNA]</scope>
    <source>
        <strain evidence="2">ST1C</strain>
    </source>
</reference>
<feature type="transmembrane region" description="Helical" evidence="1">
    <location>
        <begin position="108"/>
        <end position="131"/>
    </location>
</feature>
<sequence length="143" mass="16418">MNLMNLKEKLILMDTETGFMIQMIQSLFVYPLKMEIIMIDQSLLMSEVELWLFVVSDRRLISFVIVVYCLVVNFDVISCVVEEDYIVSFYIAGGGGDDEYVQVLLEQFVIIVVIVIVIKIDMALIIVMFIIEKLKVVIVLVVV</sequence>
<evidence type="ECO:0000313" key="3">
    <source>
        <dbReference type="Proteomes" id="UP000324800"/>
    </source>
</evidence>
<comment type="caution">
    <text evidence="2">The sequence shown here is derived from an EMBL/GenBank/DDBJ whole genome shotgun (WGS) entry which is preliminary data.</text>
</comment>